<evidence type="ECO:0000256" key="1">
    <source>
        <dbReference type="SAM" id="MobiDB-lite"/>
    </source>
</evidence>
<name>A0ABU6NDU0_9BACI</name>
<sequence length="123" mass="13598">MVVTDSTHIKASASKSKVEKITVEKTPSQYLNTLEEEAKKFEKELEEKRIESGNKKRGRKPKVSDTETKSVVKTDPESGILNRPGKPSGPHYLAHTSIDARNGIIVDIHPSAGNINDCEPFID</sequence>
<organism evidence="2 3">
    <name type="scientific">Bacillus xiapuensis</name>
    <dbReference type="NCBI Taxonomy" id="2014075"/>
    <lineage>
        <taxon>Bacteria</taxon>
        <taxon>Bacillati</taxon>
        <taxon>Bacillota</taxon>
        <taxon>Bacilli</taxon>
        <taxon>Bacillales</taxon>
        <taxon>Bacillaceae</taxon>
        <taxon>Bacillus</taxon>
    </lineage>
</organism>
<reference evidence="2 3" key="1">
    <citation type="submission" date="2023-03" db="EMBL/GenBank/DDBJ databases">
        <title>Bacillus Genome Sequencing.</title>
        <authorList>
            <person name="Dunlap C."/>
        </authorList>
    </citation>
    <scope>NUCLEOTIDE SEQUENCE [LARGE SCALE GENOMIC DNA]</scope>
    <source>
        <strain evidence="2 3">B-14544</strain>
    </source>
</reference>
<evidence type="ECO:0000313" key="2">
    <source>
        <dbReference type="EMBL" id="MED3564184.1"/>
    </source>
</evidence>
<proteinExistence type="predicted"/>
<dbReference type="Proteomes" id="UP001330749">
    <property type="component" value="Unassembled WGS sequence"/>
</dbReference>
<feature type="region of interest" description="Disordered" evidence="1">
    <location>
        <begin position="43"/>
        <end position="94"/>
    </location>
</feature>
<accession>A0ABU6NDU0</accession>
<feature type="compositionally biased region" description="Basic and acidic residues" evidence="1">
    <location>
        <begin position="43"/>
        <end position="54"/>
    </location>
</feature>
<dbReference type="EMBL" id="JARMQG010000281">
    <property type="protein sequence ID" value="MED3564184.1"/>
    <property type="molecule type" value="Genomic_DNA"/>
</dbReference>
<protein>
    <submittedName>
        <fullName evidence="2">IS5/IS1182 family transposase</fullName>
    </submittedName>
</protein>
<feature type="non-terminal residue" evidence="2">
    <location>
        <position position="123"/>
    </location>
</feature>
<feature type="compositionally biased region" description="Basic and acidic residues" evidence="1">
    <location>
        <begin position="62"/>
        <end position="76"/>
    </location>
</feature>
<gene>
    <name evidence="2" type="ORF">P4447_17330</name>
</gene>
<comment type="caution">
    <text evidence="2">The sequence shown here is derived from an EMBL/GenBank/DDBJ whole genome shotgun (WGS) entry which is preliminary data.</text>
</comment>
<feature type="region of interest" description="Disordered" evidence="1">
    <location>
        <begin position="1"/>
        <end position="20"/>
    </location>
</feature>
<evidence type="ECO:0000313" key="3">
    <source>
        <dbReference type="Proteomes" id="UP001330749"/>
    </source>
</evidence>
<keyword evidence="3" id="KW-1185">Reference proteome</keyword>